<dbReference type="PROSITE" id="PS51007">
    <property type="entry name" value="CYTC"/>
    <property type="match status" value="1"/>
</dbReference>
<evidence type="ECO:0000256" key="6">
    <source>
        <dbReference type="ARBA" id="ARBA00022982"/>
    </source>
</evidence>
<keyword evidence="3 9" id="KW-0349">Heme</keyword>
<dbReference type="Pfam" id="PF00034">
    <property type="entry name" value="Cytochrom_C"/>
    <property type="match status" value="1"/>
</dbReference>
<dbReference type="InterPro" id="IPR002327">
    <property type="entry name" value="Cyt_c_1A/1B"/>
</dbReference>
<keyword evidence="7 9" id="KW-0408">Iron</keyword>
<dbReference type="PROSITE" id="PS50294">
    <property type="entry name" value="WD_REPEATS_REGION"/>
    <property type="match status" value="2"/>
</dbReference>
<dbReference type="Gene3D" id="2.130.10.10">
    <property type="entry name" value="YVTN repeat-like/Quinoprotein amine dehydrogenase"/>
    <property type="match status" value="2"/>
</dbReference>
<dbReference type="RefSeq" id="WP_013960173.1">
    <property type="nucleotide sequence ID" value="NC_015730.1"/>
</dbReference>
<dbReference type="InterPro" id="IPR015943">
    <property type="entry name" value="WD40/YVTN_repeat-like_dom_sf"/>
</dbReference>
<evidence type="ECO:0000256" key="1">
    <source>
        <dbReference type="ARBA" id="ARBA00022448"/>
    </source>
</evidence>
<evidence type="ECO:0000256" key="8">
    <source>
        <dbReference type="PROSITE-ProRule" id="PRU00221"/>
    </source>
</evidence>
<dbReference type="EMBL" id="CP002623">
    <property type="protein sequence ID" value="AEI92229.1"/>
    <property type="molecule type" value="Genomic_DNA"/>
</dbReference>
<dbReference type="InterPro" id="IPR020472">
    <property type="entry name" value="WD40_PAC1"/>
</dbReference>
<keyword evidence="10" id="KW-0732">Signal</keyword>
<dbReference type="KEGG" id="rli:RLO149_c001970"/>
<evidence type="ECO:0000313" key="13">
    <source>
        <dbReference type="Proteomes" id="UP000001353"/>
    </source>
</evidence>
<dbReference type="Proteomes" id="UP000001353">
    <property type="component" value="Chromosome"/>
</dbReference>
<sequence>MNMIQTLSTARHGLLLGLTACGLFLSSLAQAQEAFTLKGHGGPVKGISTQTDGTILTASFDNSVGIWTDGTPQWLEGHEAAVNAVVPVANGQVVSAGDDYSVRLWSPQNSTVRELGRHNAKVIRLAAAPDGQSVASASWDRTVRIWPIDGAAPVLIEGHDNTVSDVAFSPDGTRLYTSSADGTIRVWDAQTGAFLKRLVEHGFGINTLLVAPDESWLAYGAVDGGTRLVSLPEGVEIGDFTADRRPILAMAHSDKTDRIAIGDAQGYIMMIDSSALRITDDFQATPAGPVWALAFSPDGQNIHAGGISDVVHSWPVGSLDGAEQMTGTTRAFMTDPDQMTNGERQFKRKCSICHTLEPDGKRRAGPSLYDLFGRAAGAIKDYPYSPTLATSDLIWTEETVDLLFDLGPDHYIPGSKMPMQRITGAQDRADLISFLQSATTPE</sequence>
<evidence type="ECO:0000256" key="9">
    <source>
        <dbReference type="PROSITE-ProRule" id="PRU00433"/>
    </source>
</evidence>
<name>F7ZFN9_ROSLO</name>
<accession>F7ZFN9</accession>
<dbReference type="InterPro" id="IPR001680">
    <property type="entry name" value="WD40_rpt"/>
</dbReference>
<feature type="repeat" description="WD" evidence="8">
    <location>
        <begin position="156"/>
        <end position="197"/>
    </location>
</feature>
<gene>
    <name evidence="12" type="ordered locus">RLO149_c001970</name>
</gene>
<dbReference type="InterPro" id="IPR036909">
    <property type="entry name" value="Cyt_c-like_dom_sf"/>
</dbReference>
<dbReference type="PRINTS" id="PR00320">
    <property type="entry name" value="GPROTEINBRPT"/>
</dbReference>
<dbReference type="eggNOG" id="COG3474">
    <property type="taxonomic scope" value="Bacteria"/>
</dbReference>
<dbReference type="HOGENOM" id="CLU_640729_0_0_5"/>
<evidence type="ECO:0000256" key="4">
    <source>
        <dbReference type="ARBA" id="ARBA00022723"/>
    </source>
</evidence>
<organism evidence="12 13">
    <name type="scientific">Roseobacter litoralis (strain ATCC 49566 / DSM 6996 / JCM 21268 / NBRC 15278 / OCh 149)</name>
    <dbReference type="NCBI Taxonomy" id="391595"/>
    <lineage>
        <taxon>Bacteria</taxon>
        <taxon>Pseudomonadati</taxon>
        <taxon>Pseudomonadota</taxon>
        <taxon>Alphaproteobacteria</taxon>
        <taxon>Rhodobacterales</taxon>
        <taxon>Roseobacteraceae</taxon>
        <taxon>Roseobacter</taxon>
    </lineage>
</organism>
<dbReference type="InterPro" id="IPR009056">
    <property type="entry name" value="Cyt_c-like_dom"/>
</dbReference>
<dbReference type="PANTHER" id="PTHR19879:SF9">
    <property type="entry name" value="TRANSCRIPTION INITIATION FACTOR TFIID SUBUNIT 5"/>
    <property type="match status" value="1"/>
</dbReference>
<keyword evidence="1" id="KW-0813">Transport</keyword>
<dbReference type="GO" id="GO:0046872">
    <property type="term" value="F:metal ion binding"/>
    <property type="evidence" value="ECO:0007669"/>
    <property type="project" value="UniProtKB-KW"/>
</dbReference>
<dbReference type="OrthoDB" id="9805828at2"/>
<keyword evidence="6" id="KW-0249">Electron transport</keyword>
<feature type="repeat" description="WD" evidence="8">
    <location>
        <begin position="115"/>
        <end position="156"/>
    </location>
</feature>
<keyword evidence="13" id="KW-1185">Reference proteome</keyword>
<keyword evidence="5" id="KW-0677">Repeat</keyword>
<evidence type="ECO:0000256" key="5">
    <source>
        <dbReference type="ARBA" id="ARBA00022737"/>
    </source>
</evidence>
<keyword evidence="4 9" id="KW-0479">Metal-binding</keyword>
<proteinExistence type="predicted"/>
<feature type="repeat" description="WD" evidence="8">
    <location>
        <begin position="37"/>
        <end position="67"/>
    </location>
</feature>
<dbReference type="Pfam" id="PF00400">
    <property type="entry name" value="WD40"/>
    <property type="match status" value="5"/>
</dbReference>
<dbReference type="PRINTS" id="PR00604">
    <property type="entry name" value="CYTCHRMECIAB"/>
</dbReference>
<dbReference type="PROSITE" id="PS50082">
    <property type="entry name" value="WD_REPEATS_2"/>
    <property type="match status" value="4"/>
</dbReference>
<feature type="signal peptide" evidence="10">
    <location>
        <begin position="1"/>
        <end position="31"/>
    </location>
</feature>
<dbReference type="InterPro" id="IPR019775">
    <property type="entry name" value="WD40_repeat_CS"/>
</dbReference>
<dbReference type="eggNOG" id="COG2319">
    <property type="taxonomic scope" value="Bacteria"/>
</dbReference>
<evidence type="ECO:0000259" key="11">
    <source>
        <dbReference type="PROSITE" id="PS51007"/>
    </source>
</evidence>
<evidence type="ECO:0000256" key="3">
    <source>
        <dbReference type="ARBA" id="ARBA00022617"/>
    </source>
</evidence>
<dbReference type="SMART" id="SM00320">
    <property type="entry name" value="WD40"/>
    <property type="match status" value="7"/>
</dbReference>
<dbReference type="SUPFAM" id="SSF50978">
    <property type="entry name" value="WD40 repeat-like"/>
    <property type="match status" value="1"/>
</dbReference>
<keyword evidence="2 8" id="KW-0853">WD repeat</keyword>
<protein>
    <recommendedName>
        <fullName evidence="11">Cytochrome c domain-containing protein</fullName>
    </recommendedName>
</protein>
<dbReference type="GO" id="GO:0009055">
    <property type="term" value="F:electron transfer activity"/>
    <property type="evidence" value="ECO:0007669"/>
    <property type="project" value="InterPro"/>
</dbReference>
<dbReference type="Gene3D" id="1.10.760.10">
    <property type="entry name" value="Cytochrome c-like domain"/>
    <property type="match status" value="1"/>
</dbReference>
<dbReference type="PROSITE" id="PS00678">
    <property type="entry name" value="WD_REPEATS_1"/>
    <property type="match status" value="1"/>
</dbReference>
<evidence type="ECO:0000256" key="2">
    <source>
        <dbReference type="ARBA" id="ARBA00022574"/>
    </source>
</evidence>
<dbReference type="GO" id="GO:0020037">
    <property type="term" value="F:heme binding"/>
    <property type="evidence" value="ECO:0007669"/>
    <property type="project" value="InterPro"/>
</dbReference>
<dbReference type="PANTHER" id="PTHR19879">
    <property type="entry name" value="TRANSCRIPTION INITIATION FACTOR TFIID"/>
    <property type="match status" value="1"/>
</dbReference>
<dbReference type="SUPFAM" id="SSF46626">
    <property type="entry name" value="Cytochrome c"/>
    <property type="match status" value="1"/>
</dbReference>
<evidence type="ECO:0000313" key="12">
    <source>
        <dbReference type="EMBL" id="AEI92229.1"/>
    </source>
</evidence>
<feature type="domain" description="Cytochrome c" evidence="11">
    <location>
        <begin position="337"/>
        <end position="439"/>
    </location>
</feature>
<feature type="repeat" description="WD" evidence="8">
    <location>
        <begin position="75"/>
        <end position="115"/>
    </location>
</feature>
<dbReference type="InterPro" id="IPR036322">
    <property type="entry name" value="WD40_repeat_dom_sf"/>
</dbReference>
<feature type="chain" id="PRO_5003366752" description="Cytochrome c domain-containing protein" evidence="10">
    <location>
        <begin position="32"/>
        <end position="442"/>
    </location>
</feature>
<dbReference type="CDD" id="cd00200">
    <property type="entry name" value="WD40"/>
    <property type="match status" value="1"/>
</dbReference>
<reference evidence="12 13" key="1">
    <citation type="journal article" date="2011" name="BMC Genomics">
        <title>Comparative genome analysis and genome-guided physiological analysis of Roseobacter litoralis.</title>
        <authorList>
            <person name="Kalhoefer D."/>
            <person name="Thole S."/>
            <person name="Voget S."/>
            <person name="Lehmann R."/>
            <person name="Liesegang H."/>
            <person name="Wollher A."/>
            <person name="Daniel R."/>
            <person name="Simon M."/>
            <person name="Brinkhoff T."/>
        </authorList>
    </citation>
    <scope>NUCLEOTIDE SEQUENCE [LARGE SCALE GENOMIC DNA]</scope>
    <source>
        <strain evidence="13">ATCC 49566 / DSM 6996 / JCM 21268 / NBRC 15278 / OCh 149</strain>
    </source>
</reference>
<evidence type="ECO:0000256" key="7">
    <source>
        <dbReference type="ARBA" id="ARBA00023004"/>
    </source>
</evidence>
<dbReference type="AlphaFoldDB" id="F7ZFN9"/>
<evidence type="ECO:0000256" key="10">
    <source>
        <dbReference type="SAM" id="SignalP"/>
    </source>
</evidence>
<dbReference type="STRING" id="391595.RLO149_c001970"/>